<comment type="subunit">
    <text evidence="1">Component of the TIM23 complex.</text>
</comment>
<feature type="compositionally biased region" description="Polar residues" evidence="2">
    <location>
        <begin position="75"/>
        <end position="86"/>
    </location>
</feature>
<dbReference type="Gene3D" id="3.40.50.1000">
    <property type="entry name" value="HAD superfamily/HAD-like"/>
    <property type="match status" value="1"/>
</dbReference>
<evidence type="ECO:0000313" key="5">
    <source>
        <dbReference type="Proteomes" id="UP001375240"/>
    </source>
</evidence>
<feature type="domain" description="FCP1 homology" evidence="3">
    <location>
        <begin position="290"/>
        <end position="460"/>
    </location>
</feature>
<dbReference type="SMART" id="SM00577">
    <property type="entry name" value="CPDc"/>
    <property type="match status" value="1"/>
</dbReference>
<keyword evidence="1" id="KW-0653">Protein transport</keyword>
<dbReference type="GO" id="GO:0015031">
    <property type="term" value="P:protein transport"/>
    <property type="evidence" value="ECO:0007669"/>
    <property type="project" value="UniProtKB-KW"/>
</dbReference>
<dbReference type="InterPro" id="IPR036412">
    <property type="entry name" value="HAD-like_sf"/>
</dbReference>
<comment type="subcellular location">
    <subcellularLocation>
        <location evidence="1">Mitochondrion inner membrane</location>
        <topology evidence="1">Single-pass membrane protein</topology>
    </subcellularLocation>
</comment>
<comment type="similarity">
    <text evidence="1">Belongs to the TIM50 family.</text>
</comment>
<dbReference type="Proteomes" id="UP001375240">
    <property type="component" value="Unassembled WGS sequence"/>
</dbReference>
<evidence type="ECO:0000256" key="1">
    <source>
        <dbReference type="RuleBase" id="RU365079"/>
    </source>
</evidence>
<organism evidence="4 5">
    <name type="scientific">Orbilia brochopaga</name>
    <dbReference type="NCBI Taxonomy" id="3140254"/>
    <lineage>
        <taxon>Eukaryota</taxon>
        <taxon>Fungi</taxon>
        <taxon>Dikarya</taxon>
        <taxon>Ascomycota</taxon>
        <taxon>Pezizomycotina</taxon>
        <taxon>Orbiliomycetes</taxon>
        <taxon>Orbiliales</taxon>
        <taxon>Orbiliaceae</taxon>
        <taxon>Orbilia</taxon>
    </lineage>
</organism>
<dbReference type="EMBL" id="JAVHNQ010000004">
    <property type="protein sequence ID" value="KAK6349703.1"/>
    <property type="molecule type" value="Genomic_DNA"/>
</dbReference>
<dbReference type="GO" id="GO:0005744">
    <property type="term" value="C:TIM23 mitochondrial import inner membrane translocase complex"/>
    <property type="evidence" value="ECO:0007669"/>
    <property type="project" value="UniProtKB-UniRule"/>
</dbReference>
<dbReference type="PANTHER" id="PTHR12210">
    <property type="entry name" value="DULLARD PROTEIN PHOSPHATASE"/>
    <property type="match status" value="1"/>
</dbReference>
<evidence type="ECO:0000259" key="3">
    <source>
        <dbReference type="PROSITE" id="PS50969"/>
    </source>
</evidence>
<dbReference type="InterPro" id="IPR050365">
    <property type="entry name" value="TIM50"/>
</dbReference>
<accession>A0AAV9UVF2</accession>
<sequence>MNEPITENIAGGGDQVEKKKRRRRSKKKKQLQQQQEAQESVEDLSEGGVSLVPPYTWEPAPEAPSQKLGHAGTNIGESITPSTAEHQPQQLPDVSSSPSLPVMPQGAPRYQTRSQNRNGHQNQLPSMLLAGLPNYQNSFAQAGQSRQYGTVAPNRPTAGLSTHPQGVYEEFQKLSLSPPNAQSPLQSPAGQVRQQHWKTRGRKKKTPLHQRQFAQVERATTFSPNEIPYKPGSKPRFADRTLDDVQFAVSLPNRSLKGRGEDTEIKLDAPPPSLEYLQLASEPSALVENPAKRRLLIILDLNGTLFYRNRLRNGLKDKYTPVARPGLSSFFEYIFREHYVVFFSSAMQATVLHLLQSILKPEYRSKVTRIFTREDMGIPEEYYHHKVSTFKRLTMVWRSLKLHHHTWDFSQRDTVLLDDSPDKAATEPHNHIEVPEYTQDLHVQGGDWVLRRAAGYIEEARKWENVSSYMRANPFDAAKDYDPPAGWEDYMSDLPPPVRKIARVPPEGTAKFHERYQQDVARGVAKPYSIRGLIEEGKNL</sequence>
<feature type="compositionally biased region" description="Low complexity" evidence="2">
    <location>
        <begin position="87"/>
        <end position="105"/>
    </location>
</feature>
<comment type="caution">
    <text evidence="4">The sequence shown here is derived from an EMBL/GenBank/DDBJ whole genome shotgun (WGS) entry which is preliminary data.</text>
</comment>
<keyword evidence="5" id="KW-1185">Reference proteome</keyword>
<evidence type="ECO:0000256" key="2">
    <source>
        <dbReference type="SAM" id="MobiDB-lite"/>
    </source>
</evidence>
<dbReference type="AlphaFoldDB" id="A0AAV9UVF2"/>
<dbReference type="InterPro" id="IPR004274">
    <property type="entry name" value="FCP1_dom"/>
</dbReference>
<dbReference type="SUPFAM" id="SSF56784">
    <property type="entry name" value="HAD-like"/>
    <property type="match status" value="1"/>
</dbReference>
<feature type="region of interest" description="Disordered" evidence="2">
    <location>
        <begin position="143"/>
        <end position="163"/>
    </location>
</feature>
<keyword evidence="1" id="KW-0496">Mitochondrion</keyword>
<keyword evidence="1" id="KW-0811">Translocation</keyword>
<comment type="function">
    <text evidence="1">Essential component of the TIM23 complex, a complex that mediates the translocation of transit peptide-containing proteins across the mitochondrial inner membrane.</text>
</comment>
<protein>
    <recommendedName>
        <fullName evidence="1">Mitochondrial import inner membrane translocase subunit TIM50</fullName>
    </recommendedName>
</protein>
<dbReference type="PROSITE" id="PS50969">
    <property type="entry name" value="FCP1"/>
    <property type="match status" value="1"/>
</dbReference>
<name>A0AAV9UVF2_9PEZI</name>
<evidence type="ECO:0000313" key="4">
    <source>
        <dbReference type="EMBL" id="KAK6349703.1"/>
    </source>
</evidence>
<reference evidence="4 5" key="1">
    <citation type="submission" date="2019-10" db="EMBL/GenBank/DDBJ databases">
        <authorList>
            <person name="Palmer J.M."/>
        </authorList>
    </citation>
    <scope>NUCLEOTIDE SEQUENCE [LARGE SCALE GENOMIC DNA]</scope>
    <source>
        <strain evidence="4 5">TWF696</strain>
    </source>
</reference>
<proteinExistence type="inferred from homology"/>
<feature type="region of interest" description="Disordered" evidence="2">
    <location>
        <begin position="1"/>
        <end position="123"/>
    </location>
</feature>
<keyword evidence="1" id="KW-0809">Transit peptide</keyword>
<feature type="compositionally biased region" description="Polar residues" evidence="2">
    <location>
        <begin position="111"/>
        <end position="123"/>
    </location>
</feature>
<dbReference type="InterPro" id="IPR023214">
    <property type="entry name" value="HAD_sf"/>
</dbReference>
<keyword evidence="1" id="KW-0813">Transport</keyword>
<gene>
    <name evidence="4" type="ORF">TWF696_005982</name>
</gene>
<dbReference type="Pfam" id="PF03031">
    <property type="entry name" value="NIF"/>
    <property type="match status" value="1"/>
</dbReference>
<feature type="compositionally biased region" description="Basic residues" evidence="2">
    <location>
        <begin position="18"/>
        <end position="30"/>
    </location>
</feature>